<organism evidence="1 2">
    <name type="scientific">Ambrosiozyma monospora</name>
    <name type="common">Yeast</name>
    <name type="synonym">Endomycopsis monosporus</name>
    <dbReference type="NCBI Taxonomy" id="43982"/>
    <lineage>
        <taxon>Eukaryota</taxon>
        <taxon>Fungi</taxon>
        <taxon>Dikarya</taxon>
        <taxon>Ascomycota</taxon>
        <taxon>Saccharomycotina</taxon>
        <taxon>Pichiomycetes</taxon>
        <taxon>Pichiales</taxon>
        <taxon>Pichiaceae</taxon>
        <taxon>Ambrosiozyma</taxon>
    </lineage>
</organism>
<name>A0ACB5T4R5_AMBMO</name>
<comment type="caution">
    <text evidence="1">The sequence shown here is derived from an EMBL/GenBank/DDBJ whole genome shotgun (WGS) entry which is preliminary data.</text>
</comment>
<accession>A0ACB5T4R5</accession>
<sequence length="468" mass="52558">MSNTTNNPIQFRIIVGSYEHNVLCLSLTLPPTQPQTQSTKSTKLSQPFFQPIFHFQAHSLSIRAMDIAKRYLVTGSNDEHIKIYDLQKRKELGTLLQHQGSITKLVFSNEIQQPEDNNDDATTPDDGNDNDNIAHNNKKKRKHHQTKTHKNDNQTPESKHHQQQLQQQYPTHKNGRWLLSAGEDGKIVIWRTKDWEQFGILKGHTGAINDIAIHPSGRVAISVSSDKTIKLWNLMTAKKASTLKLKGFNTLGQDAFVVRFSPSAAGEWFVVGLLNRLLVYKTRDAKVEMVLKNKVTLMCMEFLTLDGVCYLVCGFGDGVIGLWDFEKLIGSTTTTAKTTKSKKGDDANSKGKKPDSTEVKEMDLPQPDIKLQGHASRIKGISIYQEKLPSPTSTTITTTPTGTTLLTYLVSISSDGKIVVWDLHQKDQVAVYDTGERLNVITTVNESIEKANSMKPRYDPMKEEKEEK</sequence>
<evidence type="ECO:0000313" key="1">
    <source>
        <dbReference type="EMBL" id="GME81056.1"/>
    </source>
</evidence>
<gene>
    <name evidence="1" type="ORF">Amon02_000473700</name>
</gene>
<dbReference type="EMBL" id="BSXS01003327">
    <property type="protein sequence ID" value="GME81056.1"/>
    <property type="molecule type" value="Genomic_DNA"/>
</dbReference>
<keyword evidence="2" id="KW-1185">Reference proteome</keyword>
<dbReference type="Proteomes" id="UP001165064">
    <property type="component" value="Unassembled WGS sequence"/>
</dbReference>
<evidence type="ECO:0000313" key="2">
    <source>
        <dbReference type="Proteomes" id="UP001165064"/>
    </source>
</evidence>
<protein>
    <submittedName>
        <fullName evidence="1">Unnamed protein product</fullName>
    </submittedName>
</protein>
<proteinExistence type="predicted"/>
<reference evidence="1" key="1">
    <citation type="submission" date="2023-04" db="EMBL/GenBank/DDBJ databases">
        <title>Ambrosiozyma monospora NBRC 10751.</title>
        <authorList>
            <person name="Ichikawa N."/>
            <person name="Sato H."/>
            <person name="Tonouchi N."/>
        </authorList>
    </citation>
    <scope>NUCLEOTIDE SEQUENCE</scope>
    <source>
        <strain evidence="1">NBRC 10751</strain>
    </source>
</reference>